<name>A0ABP9WXC6_9CHLR</name>
<comment type="subcellular location">
    <subcellularLocation>
        <location evidence="1">Membrane</location>
        <topology evidence="1">Single-pass membrane protein</topology>
    </subcellularLocation>
</comment>
<dbReference type="Pfam" id="PF13517">
    <property type="entry name" value="FG-GAP_3"/>
    <property type="match status" value="2"/>
</dbReference>
<dbReference type="PANTHER" id="PTHR21419:SF23">
    <property type="entry name" value="PROTEIN DEFECTIVE IN EXINE FORMATION 1"/>
    <property type="match status" value="1"/>
</dbReference>
<proteinExistence type="predicted"/>
<keyword evidence="3 6" id="KW-0732">Signal</keyword>
<comment type="caution">
    <text evidence="7">The sequence shown here is derived from an EMBL/GenBank/DDBJ whole genome shotgun (WGS) entry which is preliminary data.</text>
</comment>
<accession>A0ABP9WXC6</accession>
<sequence>MLLYRRLGMLFCVLLIGLLIQPVQAQSTVPYQAGFPDSEPYGSFFASPSVVDLNNDGKLEVLTADSTGCIWGWDQDGKELAGFPWKTGTVCDDDPRINSSLAIGDIDNDGKLEVVAGTRGSAATSGKRGKVFVFDNQGRVRSGWPREMAWANITNGNEPEFMSVTIANIIGDSRMEVIGITTNEAGSDTNYAPNVYAWSHNGATVSGFPTSSHKGSGAFGQVSAADIDNDGYAEILMGRDELYFYAYNGKGQLLSGWPLQTYLDESKRTWGKDKYIEYTRVAPAIGDLDNDGKQEIVFAGKVRDPLSSHQQTTSALLVVGADGKRKAGWSVGKTVGKPLKANYFTPNNPVALADFDNDGKLEIVVTYDDGTIRAYKHDGTQLWSYNYTSGKKLYASEVAIGDVTGDGKVDIVFGTYSFDTTANTYVRLYALNTSGVNQAPYPLKFTYEPNSTNFKGISAGPTLADLDRDGDTEILAHSKGGILYVWDTPARYRLDRMPWPTARQNNYRNGKYTR</sequence>
<dbReference type="InterPro" id="IPR028994">
    <property type="entry name" value="Integrin_alpha_N"/>
</dbReference>
<keyword evidence="2" id="KW-0812">Transmembrane</keyword>
<keyword evidence="8" id="KW-1185">Reference proteome</keyword>
<evidence type="ECO:0000256" key="1">
    <source>
        <dbReference type="ARBA" id="ARBA00004167"/>
    </source>
</evidence>
<dbReference type="Proteomes" id="UP001428290">
    <property type="component" value="Unassembled WGS sequence"/>
</dbReference>
<reference evidence="7 8" key="1">
    <citation type="submission" date="2024-02" db="EMBL/GenBank/DDBJ databases">
        <title>Herpetosiphon gulosus NBRC 112829.</title>
        <authorList>
            <person name="Ichikawa N."/>
            <person name="Katano-Makiyama Y."/>
            <person name="Hidaka K."/>
        </authorList>
    </citation>
    <scope>NUCLEOTIDE SEQUENCE [LARGE SCALE GENOMIC DNA]</scope>
    <source>
        <strain evidence="7 8">NBRC 112829</strain>
    </source>
</reference>
<dbReference type="Gene3D" id="2.130.10.130">
    <property type="entry name" value="Integrin alpha, N-terminal"/>
    <property type="match status" value="2"/>
</dbReference>
<feature type="signal peptide" evidence="6">
    <location>
        <begin position="1"/>
        <end position="25"/>
    </location>
</feature>
<keyword evidence="4" id="KW-1133">Transmembrane helix</keyword>
<evidence type="ECO:0000256" key="3">
    <source>
        <dbReference type="ARBA" id="ARBA00022729"/>
    </source>
</evidence>
<gene>
    <name evidence="7" type="ORF">Hgul01_00453</name>
</gene>
<evidence type="ECO:0000256" key="4">
    <source>
        <dbReference type="ARBA" id="ARBA00022989"/>
    </source>
</evidence>
<dbReference type="InterPro" id="IPR013517">
    <property type="entry name" value="FG-GAP"/>
</dbReference>
<evidence type="ECO:0000313" key="7">
    <source>
        <dbReference type="EMBL" id="GAA5526676.1"/>
    </source>
</evidence>
<evidence type="ECO:0000256" key="5">
    <source>
        <dbReference type="ARBA" id="ARBA00023136"/>
    </source>
</evidence>
<dbReference type="PANTHER" id="PTHR21419">
    <property type="match status" value="1"/>
</dbReference>
<dbReference type="SUPFAM" id="SSF69318">
    <property type="entry name" value="Integrin alpha N-terminal domain"/>
    <property type="match status" value="2"/>
</dbReference>
<feature type="chain" id="PRO_5045157408" description="FG-GAP repeat protein" evidence="6">
    <location>
        <begin position="26"/>
        <end position="514"/>
    </location>
</feature>
<evidence type="ECO:0000256" key="2">
    <source>
        <dbReference type="ARBA" id="ARBA00022692"/>
    </source>
</evidence>
<keyword evidence="5" id="KW-0472">Membrane</keyword>
<organism evidence="7 8">
    <name type="scientific">Herpetosiphon gulosus</name>
    <dbReference type="NCBI Taxonomy" id="1973496"/>
    <lineage>
        <taxon>Bacteria</taxon>
        <taxon>Bacillati</taxon>
        <taxon>Chloroflexota</taxon>
        <taxon>Chloroflexia</taxon>
        <taxon>Herpetosiphonales</taxon>
        <taxon>Herpetosiphonaceae</taxon>
        <taxon>Herpetosiphon</taxon>
    </lineage>
</organism>
<evidence type="ECO:0008006" key="9">
    <source>
        <dbReference type="Google" id="ProtNLM"/>
    </source>
</evidence>
<protein>
    <recommendedName>
        <fullName evidence="9">FG-GAP repeat protein</fullName>
    </recommendedName>
</protein>
<dbReference type="InterPro" id="IPR045232">
    <property type="entry name" value="FAM234"/>
</dbReference>
<evidence type="ECO:0000256" key="6">
    <source>
        <dbReference type="SAM" id="SignalP"/>
    </source>
</evidence>
<dbReference type="EMBL" id="BAABRU010000002">
    <property type="protein sequence ID" value="GAA5526676.1"/>
    <property type="molecule type" value="Genomic_DNA"/>
</dbReference>
<dbReference type="RefSeq" id="WP_345720321.1">
    <property type="nucleotide sequence ID" value="NZ_BAABRU010000002.1"/>
</dbReference>
<evidence type="ECO:0000313" key="8">
    <source>
        <dbReference type="Proteomes" id="UP001428290"/>
    </source>
</evidence>